<feature type="region of interest" description="Disordered" evidence="1">
    <location>
        <begin position="1"/>
        <end position="76"/>
    </location>
</feature>
<gene>
    <name evidence="2" type="ORF">HYPSUDRAFT_204503</name>
</gene>
<evidence type="ECO:0000313" key="3">
    <source>
        <dbReference type="Proteomes" id="UP000054270"/>
    </source>
</evidence>
<protein>
    <submittedName>
        <fullName evidence="2">Uncharacterized protein</fullName>
    </submittedName>
</protein>
<evidence type="ECO:0000313" key="2">
    <source>
        <dbReference type="EMBL" id="KJA19624.1"/>
    </source>
</evidence>
<evidence type="ECO:0000256" key="1">
    <source>
        <dbReference type="SAM" id="MobiDB-lite"/>
    </source>
</evidence>
<organism evidence="2 3">
    <name type="scientific">Hypholoma sublateritium (strain FD-334 SS-4)</name>
    <dbReference type="NCBI Taxonomy" id="945553"/>
    <lineage>
        <taxon>Eukaryota</taxon>
        <taxon>Fungi</taxon>
        <taxon>Dikarya</taxon>
        <taxon>Basidiomycota</taxon>
        <taxon>Agaricomycotina</taxon>
        <taxon>Agaricomycetes</taxon>
        <taxon>Agaricomycetidae</taxon>
        <taxon>Agaricales</taxon>
        <taxon>Agaricineae</taxon>
        <taxon>Strophariaceae</taxon>
        <taxon>Hypholoma</taxon>
    </lineage>
</organism>
<dbReference type="Proteomes" id="UP000054270">
    <property type="component" value="Unassembled WGS sequence"/>
</dbReference>
<dbReference type="AlphaFoldDB" id="A0A0D2NL90"/>
<reference evidence="3" key="1">
    <citation type="submission" date="2014-04" db="EMBL/GenBank/DDBJ databases">
        <title>Evolutionary Origins and Diversification of the Mycorrhizal Mutualists.</title>
        <authorList>
            <consortium name="DOE Joint Genome Institute"/>
            <consortium name="Mycorrhizal Genomics Consortium"/>
            <person name="Kohler A."/>
            <person name="Kuo A."/>
            <person name="Nagy L.G."/>
            <person name="Floudas D."/>
            <person name="Copeland A."/>
            <person name="Barry K.W."/>
            <person name="Cichocki N."/>
            <person name="Veneault-Fourrey C."/>
            <person name="LaButti K."/>
            <person name="Lindquist E.A."/>
            <person name="Lipzen A."/>
            <person name="Lundell T."/>
            <person name="Morin E."/>
            <person name="Murat C."/>
            <person name="Riley R."/>
            <person name="Ohm R."/>
            <person name="Sun H."/>
            <person name="Tunlid A."/>
            <person name="Henrissat B."/>
            <person name="Grigoriev I.V."/>
            <person name="Hibbett D.S."/>
            <person name="Martin F."/>
        </authorList>
    </citation>
    <scope>NUCLEOTIDE SEQUENCE [LARGE SCALE GENOMIC DNA]</scope>
    <source>
        <strain evidence="3">FD-334 SS-4</strain>
    </source>
</reference>
<feature type="region of interest" description="Disordered" evidence="1">
    <location>
        <begin position="120"/>
        <end position="148"/>
    </location>
</feature>
<keyword evidence="3" id="KW-1185">Reference proteome</keyword>
<dbReference type="EMBL" id="KN817576">
    <property type="protein sequence ID" value="KJA19624.1"/>
    <property type="molecule type" value="Genomic_DNA"/>
</dbReference>
<sequence length="243" mass="27020">MAIFGEATPKASPRASMSPKQHCDMIKSSLRRRQLRRQSDQRLSSESPTVRTARLRNSKAGGGDDEEFLSTEQQSPDRLPVFRGLFGKNLPEGLEQFRQDIANADGQGGVLAEATPKRLADIEQDDSATESDTPDKGRGPPRQSILANNPWDGTLPIGMSATAMFKLIKNMYGTQAESRYEDYHRCLKVQGVLEKYLVEREKTRGQMKSIHRELVEVAATMTSTVASLEKKLDVIAGRIDLLE</sequence>
<accession>A0A0D2NL90</accession>
<name>A0A0D2NL90_HYPSF</name>
<proteinExistence type="predicted"/>